<protein>
    <recommendedName>
        <fullName evidence="4">LRRCT domain-containing protein</fullName>
    </recommendedName>
</protein>
<organism>
    <name type="scientific">Branchiostoma floridae</name>
    <name type="common">Florida lancelet</name>
    <name type="synonym">Amphioxus</name>
    <dbReference type="NCBI Taxonomy" id="7739"/>
    <lineage>
        <taxon>Eukaryota</taxon>
        <taxon>Metazoa</taxon>
        <taxon>Chordata</taxon>
        <taxon>Cephalochordata</taxon>
        <taxon>Leptocardii</taxon>
        <taxon>Amphioxiformes</taxon>
        <taxon>Branchiostomatidae</taxon>
        <taxon>Branchiostoma</taxon>
    </lineage>
</organism>
<dbReference type="InterPro" id="IPR001611">
    <property type="entry name" value="Leu-rich_rpt"/>
</dbReference>
<keyword evidence="1" id="KW-0433">Leucine-rich repeat</keyword>
<dbReference type="InParanoid" id="C3YEV9"/>
<evidence type="ECO:0000256" key="2">
    <source>
        <dbReference type="ARBA" id="ARBA00022737"/>
    </source>
</evidence>
<dbReference type="eggNOG" id="KOG0619">
    <property type="taxonomic scope" value="Eukaryota"/>
</dbReference>
<accession>C3YEV9</accession>
<gene>
    <name evidence="3" type="ORF">BRAFLDRAFT_223806</name>
</gene>
<feature type="non-terminal residue" evidence="3">
    <location>
        <position position="1"/>
    </location>
</feature>
<evidence type="ECO:0000313" key="3">
    <source>
        <dbReference type="EMBL" id="EEN61203.1"/>
    </source>
</evidence>
<feature type="non-terminal residue" evidence="3">
    <location>
        <position position="124"/>
    </location>
</feature>
<dbReference type="SMART" id="SM00369">
    <property type="entry name" value="LRR_TYP"/>
    <property type="match status" value="3"/>
</dbReference>
<dbReference type="AlphaFoldDB" id="C3YEV9"/>
<reference evidence="3" key="1">
    <citation type="journal article" date="2008" name="Nature">
        <title>The amphioxus genome and the evolution of the chordate karyotype.</title>
        <authorList>
            <consortium name="US DOE Joint Genome Institute (JGI-PGF)"/>
            <person name="Putnam N.H."/>
            <person name="Butts T."/>
            <person name="Ferrier D.E.K."/>
            <person name="Furlong R.F."/>
            <person name="Hellsten U."/>
            <person name="Kawashima T."/>
            <person name="Robinson-Rechavi M."/>
            <person name="Shoguchi E."/>
            <person name="Terry A."/>
            <person name="Yu J.-K."/>
            <person name="Benito-Gutierrez E.L."/>
            <person name="Dubchak I."/>
            <person name="Garcia-Fernandez J."/>
            <person name="Gibson-Brown J.J."/>
            <person name="Grigoriev I.V."/>
            <person name="Horton A.C."/>
            <person name="de Jong P.J."/>
            <person name="Jurka J."/>
            <person name="Kapitonov V.V."/>
            <person name="Kohara Y."/>
            <person name="Kuroki Y."/>
            <person name="Lindquist E."/>
            <person name="Lucas S."/>
            <person name="Osoegawa K."/>
            <person name="Pennacchio L.A."/>
            <person name="Salamov A.A."/>
            <person name="Satou Y."/>
            <person name="Sauka-Spengler T."/>
            <person name="Schmutz J."/>
            <person name="Shin-I T."/>
            <person name="Toyoda A."/>
            <person name="Bronner-Fraser M."/>
            <person name="Fujiyama A."/>
            <person name="Holland L.Z."/>
            <person name="Holland P.W.H."/>
            <person name="Satoh N."/>
            <person name="Rokhsar D.S."/>
        </authorList>
    </citation>
    <scope>NUCLEOTIDE SEQUENCE [LARGE SCALE GENOMIC DNA]</scope>
    <source>
        <strain evidence="3">S238N-H82</strain>
        <tissue evidence="3">Testes</tissue>
    </source>
</reference>
<sequence>SFAGLPCLMELNLRRNNLRKLEPDTFKGLNKLEVLDLNENRIFFVHKMAFLGLPYLKSLALNNNCLCSIPQSIVLLKSLRYFTFLNNVKTSPLLVEDLKRLSVVDMGINKIGCDCREREAKKWL</sequence>
<keyword evidence="2" id="KW-0677">Repeat</keyword>
<dbReference type="InterPro" id="IPR003591">
    <property type="entry name" value="Leu-rich_rpt_typical-subtyp"/>
</dbReference>
<dbReference type="PROSITE" id="PS51450">
    <property type="entry name" value="LRR"/>
    <property type="match status" value="1"/>
</dbReference>
<proteinExistence type="predicted"/>
<dbReference type="Gene3D" id="3.80.10.10">
    <property type="entry name" value="Ribonuclease Inhibitor"/>
    <property type="match status" value="1"/>
</dbReference>
<evidence type="ECO:0000256" key="1">
    <source>
        <dbReference type="ARBA" id="ARBA00022614"/>
    </source>
</evidence>
<dbReference type="InterPro" id="IPR032675">
    <property type="entry name" value="LRR_dom_sf"/>
</dbReference>
<evidence type="ECO:0008006" key="4">
    <source>
        <dbReference type="Google" id="ProtNLM"/>
    </source>
</evidence>
<dbReference type="Pfam" id="PF13855">
    <property type="entry name" value="LRR_8"/>
    <property type="match status" value="1"/>
</dbReference>
<dbReference type="EMBL" id="GG666507">
    <property type="protein sequence ID" value="EEN61203.1"/>
    <property type="molecule type" value="Genomic_DNA"/>
</dbReference>
<dbReference type="PANTHER" id="PTHR24366:SF167">
    <property type="match status" value="1"/>
</dbReference>
<dbReference type="PANTHER" id="PTHR24366">
    <property type="entry name" value="IG(IMMUNOGLOBULIN) AND LRR(LEUCINE RICH REPEAT) DOMAINS"/>
    <property type="match status" value="1"/>
</dbReference>
<dbReference type="SUPFAM" id="SSF52058">
    <property type="entry name" value="L domain-like"/>
    <property type="match status" value="1"/>
</dbReference>
<name>C3YEV9_BRAFL</name>